<dbReference type="SMART" id="SM00382">
    <property type="entry name" value="AAA"/>
    <property type="match status" value="1"/>
</dbReference>
<dbReference type="Gene3D" id="1.10.8.60">
    <property type="match status" value="1"/>
</dbReference>
<dbReference type="InterPro" id="IPR003018">
    <property type="entry name" value="GAF"/>
</dbReference>
<dbReference type="SUPFAM" id="SSF46689">
    <property type="entry name" value="Homeodomain-like"/>
    <property type="match status" value="1"/>
</dbReference>
<dbReference type="SMART" id="SM00091">
    <property type="entry name" value="PAS"/>
    <property type="match status" value="1"/>
</dbReference>
<dbReference type="InterPro" id="IPR002078">
    <property type="entry name" value="Sigma_54_int"/>
</dbReference>
<dbReference type="RefSeq" id="WP_330392608.1">
    <property type="nucleotide sequence ID" value="NZ_FQZV01000025.1"/>
</dbReference>
<keyword evidence="1" id="KW-0547">Nucleotide-binding</keyword>
<keyword evidence="2" id="KW-0067">ATP-binding</keyword>
<dbReference type="GO" id="GO:0005524">
    <property type="term" value="F:ATP binding"/>
    <property type="evidence" value="ECO:0007669"/>
    <property type="project" value="UniProtKB-KW"/>
</dbReference>
<dbReference type="PANTHER" id="PTHR32071:SF57">
    <property type="entry name" value="C4-DICARBOXYLATE TRANSPORT TRANSCRIPTIONAL REGULATORY PROTEIN DCTD"/>
    <property type="match status" value="1"/>
</dbReference>
<evidence type="ECO:0000259" key="7">
    <source>
        <dbReference type="PROSITE" id="PS50112"/>
    </source>
</evidence>
<evidence type="ECO:0000256" key="2">
    <source>
        <dbReference type="ARBA" id="ARBA00022840"/>
    </source>
</evidence>
<sequence>MRNNANFIFEKSYIERSHHRCRQMGIEYSRIYSSRVLTDDFLQKKLAENRNLILSAEPFMNQLYNFVKGSNFFAILTDGEGCILSVIGDEEILSEAFELEMIPGASMAEAHIGTNAMGTAIAEGMPVQVSGKEHYIRAYHRWTCSAAPIRNPQGEIIGTLDLTGYSDLVHSHTLGMVVAAANAIEKMLEAKSYNDELTIAKKHIETIIDSIPAGILTSDLNGKIKAINKSVTEIFGYDEKEMHQMKIWHLFEGWTQVKDNLLGKSSFIDEDVYVNARKNKLQLNLSAYPIFDSEGILREITYVFKEVKRARKLATKIIGRQAIYTFDKIIGKNERFIQTIEYAKKIADSKSTILIMGESGTGKEIFAQSIHNYSNRKEEPFIAVNCGAIPRNLIESELFGYEEGAFTGARKGGNAGKFEMADGGTIFLDEIGEMPLDMQTNLLRVIEESTVIRVGGSKQIPVNVRIIAATNKDLRQEVEKGHFRKDLYYRLHVLPIYLSPLRERKDDIPLLIEYFMETLSRRLNKRPVEIPPAYMDHFIHHPWPGNIRELENLIELIINTEYIPLDIAAGQDHKKIPIAPVKESIFTLDQVEHQHILKVIKKYKGNISLTADALGIGRNTLYRKIEKYGIDCSDLDQLSTAEPPQLGNVVPF</sequence>
<evidence type="ECO:0000256" key="4">
    <source>
        <dbReference type="ARBA" id="ARBA00023125"/>
    </source>
</evidence>
<dbReference type="PROSITE" id="PS50045">
    <property type="entry name" value="SIGMA54_INTERACT_4"/>
    <property type="match status" value="1"/>
</dbReference>
<dbReference type="InterPro" id="IPR025662">
    <property type="entry name" value="Sigma_54_int_dom_ATP-bd_1"/>
</dbReference>
<dbReference type="Pfam" id="PF01590">
    <property type="entry name" value="GAF"/>
    <property type="match status" value="1"/>
</dbReference>
<dbReference type="PROSITE" id="PS00688">
    <property type="entry name" value="SIGMA54_INTERACT_3"/>
    <property type="match status" value="1"/>
</dbReference>
<dbReference type="PROSITE" id="PS00675">
    <property type="entry name" value="SIGMA54_INTERACT_1"/>
    <property type="match status" value="1"/>
</dbReference>
<dbReference type="InterPro" id="IPR009057">
    <property type="entry name" value="Homeodomain-like_sf"/>
</dbReference>
<dbReference type="InterPro" id="IPR003593">
    <property type="entry name" value="AAA+_ATPase"/>
</dbReference>
<dbReference type="InterPro" id="IPR035965">
    <property type="entry name" value="PAS-like_dom_sf"/>
</dbReference>
<dbReference type="Pfam" id="PF25601">
    <property type="entry name" value="AAA_lid_14"/>
    <property type="match status" value="1"/>
</dbReference>
<evidence type="ECO:0000313" key="9">
    <source>
        <dbReference type="Proteomes" id="UP000184536"/>
    </source>
</evidence>
<dbReference type="InterPro" id="IPR000014">
    <property type="entry name" value="PAS"/>
</dbReference>
<dbReference type="InterPro" id="IPR029016">
    <property type="entry name" value="GAF-like_dom_sf"/>
</dbReference>
<dbReference type="CDD" id="cd00009">
    <property type="entry name" value="AAA"/>
    <property type="match status" value="1"/>
</dbReference>
<keyword evidence="3" id="KW-0805">Transcription regulation</keyword>
<dbReference type="SUPFAM" id="SSF55781">
    <property type="entry name" value="GAF domain-like"/>
    <property type="match status" value="1"/>
</dbReference>
<dbReference type="Pfam" id="PF02954">
    <property type="entry name" value="HTH_8"/>
    <property type="match status" value="1"/>
</dbReference>
<name>A0A1M6J9R6_9FIRM</name>
<evidence type="ECO:0000259" key="6">
    <source>
        <dbReference type="PROSITE" id="PS50045"/>
    </source>
</evidence>
<dbReference type="FunFam" id="3.40.50.300:FF:000006">
    <property type="entry name" value="DNA-binding transcriptional regulator NtrC"/>
    <property type="match status" value="1"/>
</dbReference>
<dbReference type="InterPro" id="IPR058031">
    <property type="entry name" value="AAA_lid_NorR"/>
</dbReference>
<proteinExistence type="predicted"/>
<evidence type="ECO:0000256" key="3">
    <source>
        <dbReference type="ARBA" id="ARBA00023015"/>
    </source>
</evidence>
<dbReference type="PROSITE" id="PS00676">
    <property type="entry name" value="SIGMA54_INTERACT_2"/>
    <property type="match status" value="1"/>
</dbReference>
<gene>
    <name evidence="8" type="ORF">SAMN02745975_02073</name>
</gene>
<dbReference type="Pfam" id="PF13426">
    <property type="entry name" value="PAS_9"/>
    <property type="match status" value="1"/>
</dbReference>
<dbReference type="InterPro" id="IPR025943">
    <property type="entry name" value="Sigma_54_int_dom_ATP-bd_2"/>
</dbReference>
<keyword evidence="9" id="KW-1185">Reference proteome</keyword>
<evidence type="ECO:0000313" key="8">
    <source>
        <dbReference type="EMBL" id="SHJ43445.1"/>
    </source>
</evidence>
<dbReference type="PANTHER" id="PTHR32071">
    <property type="entry name" value="TRANSCRIPTIONAL REGULATORY PROTEIN"/>
    <property type="match status" value="1"/>
</dbReference>
<dbReference type="Gene3D" id="3.30.450.40">
    <property type="match status" value="1"/>
</dbReference>
<dbReference type="STRING" id="1121919.SAMN02745975_02073"/>
<keyword evidence="4" id="KW-0238">DNA-binding</keyword>
<dbReference type="Pfam" id="PF00158">
    <property type="entry name" value="Sigma54_activat"/>
    <property type="match status" value="1"/>
</dbReference>
<dbReference type="Gene3D" id="1.10.10.60">
    <property type="entry name" value="Homeodomain-like"/>
    <property type="match status" value="1"/>
</dbReference>
<reference evidence="9" key="1">
    <citation type="submission" date="2016-11" db="EMBL/GenBank/DDBJ databases">
        <authorList>
            <person name="Varghese N."/>
            <person name="Submissions S."/>
        </authorList>
    </citation>
    <scope>NUCLEOTIDE SEQUENCE [LARGE SCALE GENOMIC DNA]</scope>
    <source>
        <strain evidence="9">DSM 17957</strain>
    </source>
</reference>
<organism evidence="8 9">
    <name type="scientific">Geosporobacter subterraneus DSM 17957</name>
    <dbReference type="NCBI Taxonomy" id="1121919"/>
    <lineage>
        <taxon>Bacteria</taxon>
        <taxon>Bacillati</taxon>
        <taxon>Bacillota</taxon>
        <taxon>Clostridia</taxon>
        <taxon>Peptostreptococcales</taxon>
        <taxon>Thermotaleaceae</taxon>
        <taxon>Geosporobacter</taxon>
    </lineage>
</organism>
<protein>
    <submittedName>
        <fullName evidence="8">PAS domain S-box-containing protein</fullName>
    </submittedName>
</protein>
<dbReference type="PROSITE" id="PS50112">
    <property type="entry name" value="PAS"/>
    <property type="match status" value="1"/>
</dbReference>
<dbReference type="Gene3D" id="3.30.450.20">
    <property type="entry name" value="PAS domain"/>
    <property type="match status" value="1"/>
</dbReference>
<dbReference type="InterPro" id="IPR025944">
    <property type="entry name" value="Sigma_54_int_dom_CS"/>
</dbReference>
<dbReference type="Gene3D" id="3.40.50.300">
    <property type="entry name" value="P-loop containing nucleotide triphosphate hydrolases"/>
    <property type="match status" value="1"/>
</dbReference>
<evidence type="ECO:0000256" key="1">
    <source>
        <dbReference type="ARBA" id="ARBA00022741"/>
    </source>
</evidence>
<feature type="domain" description="PAS" evidence="7">
    <location>
        <begin position="200"/>
        <end position="242"/>
    </location>
</feature>
<dbReference type="CDD" id="cd00130">
    <property type="entry name" value="PAS"/>
    <property type="match status" value="1"/>
</dbReference>
<dbReference type="GO" id="GO:0006355">
    <property type="term" value="P:regulation of DNA-templated transcription"/>
    <property type="evidence" value="ECO:0007669"/>
    <property type="project" value="InterPro"/>
</dbReference>
<accession>A0A1M6J9R6</accession>
<dbReference type="GO" id="GO:0043565">
    <property type="term" value="F:sequence-specific DNA binding"/>
    <property type="evidence" value="ECO:0007669"/>
    <property type="project" value="InterPro"/>
</dbReference>
<dbReference type="AlphaFoldDB" id="A0A1M6J9R6"/>
<dbReference type="NCBIfam" id="TIGR00229">
    <property type="entry name" value="sensory_box"/>
    <property type="match status" value="1"/>
</dbReference>
<dbReference type="PRINTS" id="PR01590">
    <property type="entry name" value="HTHFIS"/>
</dbReference>
<dbReference type="Proteomes" id="UP000184536">
    <property type="component" value="Unassembled WGS sequence"/>
</dbReference>
<dbReference type="InterPro" id="IPR002197">
    <property type="entry name" value="HTH_Fis"/>
</dbReference>
<feature type="domain" description="Sigma-54 factor interaction" evidence="6">
    <location>
        <begin position="329"/>
        <end position="559"/>
    </location>
</feature>
<dbReference type="SUPFAM" id="SSF52540">
    <property type="entry name" value="P-loop containing nucleoside triphosphate hydrolases"/>
    <property type="match status" value="1"/>
</dbReference>
<keyword evidence="5" id="KW-0804">Transcription</keyword>
<evidence type="ECO:0000256" key="5">
    <source>
        <dbReference type="ARBA" id="ARBA00023163"/>
    </source>
</evidence>
<dbReference type="InterPro" id="IPR027417">
    <property type="entry name" value="P-loop_NTPase"/>
</dbReference>
<dbReference type="SUPFAM" id="SSF55785">
    <property type="entry name" value="PYP-like sensor domain (PAS domain)"/>
    <property type="match status" value="1"/>
</dbReference>
<dbReference type="EMBL" id="FQZV01000025">
    <property type="protein sequence ID" value="SHJ43445.1"/>
    <property type="molecule type" value="Genomic_DNA"/>
</dbReference>